<feature type="transmembrane region" description="Helical" evidence="10">
    <location>
        <begin position="173"/>
        <end position="194"/>
    </location>
</feature>
<evidence type="ECO:0000256" key="9">
    <source>
        <dbReference type="ARBA" id="ARBA00023224"/>
    </source>
</evidence>
<sequence length="309" mass="34902">MANNTSNHNSPSTATHHITSSGAKVWCATFATEAVLVATGNLFIITVFVKSRELYRRPQHFFLINLAVADCLVGAFAEPLFVYILGGFYNLWSFKAQTSLGDAVVLLDMFSGISSVAFLTAIALERLYATVRPAIYRNGTKKWLYALVAVALWTLSAAISFVRLMFGNNSESFYVWMPFVCVLLLLIGLAYFIIWVKLLYFSPKRLQHTRERKLNVTLTILTLTSLSTWLPFIILNTVNMFRPVNLQAVYATKVLHYGNSLVNPFLFSLKMPMFKKGAKKIFCTPKRNNVQNFGFSTKNRRDTSLQSNE</sequence>
<accession>A0ABN8PLQ6</accession>
<reference evidence="12 13" key="1">
    <citation type="submission" date="2022-05" db="EMBL/GenBank/DDBJ databases">
        <authorList>
            <consortium name="Genoscope - CEA"/>
            <person name="William W."/>
        </authorList>
    </citation>
    <scope>NUCLEOTIDE SEQUENCE [LARGE SCALE GENOMIC DNA]</scope>
</reference>
<evidence type="ECO:0000259" key="11">
    <source>
        <dbReference type="PROSITE" id="PS50262"/>
    </source>
</evidence>
<evidence type="ECO:0000256" key="6">
    <source>
        <dbReference type="ARBA" id="ARBA00023136"/>
    </source>
</evidence>
<organism evidence="12 13">
    <name type="scientific">Porites evermanni</name>
    <dbReference type="NCBI Taxonomy" id="104178"/>
    <lineage>
        <taxon>Eukaryota</taxon>
        <taxon>Metazoa</taxon>
        <taxon>Cnidaria</taxon>
        <taxon>Anthozoa</taxon>
        <taxon>Hexacorallia</taxon>
        <taxon>Scleractinia</taxon>
        <taxon>Fungiina</taxon>
        <taxon>Poritidae</taxon>
        <taxon>Porites</taxon>
    </lineage>
</organism>
<feature type="transmembrane region" description="Helical" evidence="10">
    <location>
        <begin position="30"/>
        <end position="49"/>
    </location>
</feature>
<proteinExistence type="predicted"/>
<evidence type="ECO:0000313" key="12">
    <source>
        <dbReference type="EMBL" id="CAH3146507.1"/>
    </source>
</evidence>
<evidence type="ECO:0000256" key="7">
    <source>
        <dbReference type="ARBA" id="ARBA00023170"/>
    </source>
</evidence>
<evidence type="ECO:0000256" key="3">
    <source>
        <dbReference type="ARBA" id="ARBA00022692"/>
    </source>
</evidence>
<keyword evidence="7" id="KW-0675">Receptor</keyword>
<dbReference type="InterPro" id="IPR000276">
    <property type="entry name" value="GPCR_Rhodpsn"/>
</dbReference>
<evidence type="ECO:0000256" key="1">
    <source>
        <dbReference type="ARBA" id="ARBA00004651"/>
    </source>
</evidence>
<dbReference type="PANTHER" id="PTHR24246">
    <property type="entry name" value="OLFACTORY RECEPTOR AND ADENOSINE RECEPTOR"/>
    <property type="match status" value="1"/>
</dbReference>
<evidence type="ECO:0000256" key="8">
    <source>
        <dbReference type="ARBA" id="ARBA00023180"/>
    </source>
</evidence>
<keyword evidence="4 10" id="KW-1133">Transmembrane helix</keyword>
<dbReference type="EMBL" id="CALNXI010000912">
    <property type="protein sequence ID" value="CAH3146507.1"/>
    <property type="molecule type" value="Genomic_DNA"/>
</dbReference>
<protein>
    <recommendedName>
        <fullName evidence="11">G-protein coupled receptors family 1 profile domain-containing protein</fullName>
    </recommendedName>
</protein>
<dbReference type="SUPFAM" id="SSF81321">
    <property type="entry name" value="Family A G protein-coupled receptor-like"/>
    <property type="match status" value="1"/>
</dbReference>
<keyword evidence="5" id="KW-0297">G-protein coupled receptor</keyword>
<dbReference type="Gene3D" id="1.20.1070.10">
    <property type="entry name" value="Rhodopsin 7-helix transmembrane proteins"/>
    <property type="match status" value="1"/>
</dbReference>
<keyword evidence="8" id="KW-0325">Glycoprotein</keyword>
<keyword evidence="3 10" id="KW-0812">Transmembrane</keyword>
<evidence type="ECO:0000256" key="5">
    <source>
        <dbReference type="ARBA" id="ARBA00023040"/>
    </source>
</evidence>
<evidence type="ECO:0000313" key="13">
    <source>
        <dbReference type="Proteomes" id="UP001159427"/>
    </source>
</evidence>
<evidence type="ECO:0000256" key="10">
    <source>
        <dbReference type="SAM" id="Phobius"/>
    </source>
</evidence>
<dbReference type="Proteomes" id="UP001159427">
    <property type="component" value="Unassembled WGS sequence"/>
</dbReference>
<dbReference type="PANTHER" id="PTHR24246:SF27">
    <property type="entry name" value="ADENOSINE RECEPTOR, ISOFORM A"/>
    <property type="match status" value="1"/>
</dbReference>
<evidence type="ECO:0000256" key="4">
    <source>
        <dbReference type="ARBA" id="ARBA00022989"/>
    </source>
</evidence>
<gene>
    <name evidence="12" type="ORF">PEVE_00043961</name>
</gene>
<feature type="domain" description="G-protein coupled receptors family 1 profile" evidence="11">
    <location>
        <begin position="40"/>
        <end position="267"/>
    </location>
</feature>
<keyword evidence="6 10" id="KW-0472">Membrane</keyword>
<dbReference type="CDD" id="cd00637">
    <property type="entry name" value="7tm_classA_rhodopsin-like"/>
    <property type="match status" value="1"/>
</dbReference>
<keyword evidence="13" id="KW-1185">Reference proteome</keyword>
<keyword evidence="9" id="KW-0807">Transducer</keyword>
<feature type="transmembrane region" description="Helical" evidence="10">
    <location>
        <begin position="61"/>
        <end position="84"/>
    </location>
</feature>
<dbReference type="PRINTS" id="PR00237">
    <property type="entry name" value="GPCRRHODOPSN"/>
</dbReference>
<name>A0ABN8PLQ6_9CNID</name>
<feature type="non-terminal residue" evidence="12">
    <location>
        <position position="309"/>
    </location>
</feature>
<comment type="caution">
    <text evidence="12">The sequence shown here is derived from an EMBL/GenBank/DDBJ whole genome shotgun (WGS) entry which is preliminary data.</text>
</comment>
<feature type="transmembrane region" description="Helical" evidence="10">
    <location>
        <begin position="144"/>
        <end position="167"/>
    </location>
</feature>
<keyword evidence="2" id="KW-1003">Cell membrane</keyword>
<dbReference type="Pfam" id="PF00001">
    <property type="entry name" value="7tm_1"/>
    <property type="match status" value="1"/>
</dbReference>
<evidence type="ECO:0000256" key="2">
    <source>
        <dbReference type="ARBA" id="ARBA00022475"/>
    </source>
</evidence>
<dbReference type="InterPro" id="IPR017452">
    <property type="entry name" value="GPCR_Rhodpsn_7TM"/>
</dbReference>
<feature type="transmembrane region" description="Helical" evidence="10">
    <location>
        <begin position="104"/>
        <end position="124"/>
    </location>
</feature>
<dbReference type="PROSITE" id="PS50262">
    <property type="entry name" value="G_PROTEIN_RECEP_F1_2"/>
    <property type="match status" value="1"/>
</dbReference>
<comment type="subcellular location">
    <subcellularLocation>
        <location evidence="1">Cell membrane</location>
        <topology evidence="1">Multi-pass membrane protein</topology>
    </subcellularLocation>
</comment>
<feature type="transmembrane region" description="Helical" evidence="10">
    <location>
        <begin position="214"/>
        <end position="234"/>
    </location>
</feature>